<dbReference type="RefSeq" id="WP_345424178.1">
    <property type="nucleotide sequence ID" value="NZ_BAABHO010000075.1"/>
</dbReference>
<organism evidence="6 7">
    <name type="scientific">Actinomycetospora chlora</name>
    <dbReference type="NCBI Taxonomy" id="663608"/>
    <lineage>
        <taxon>Bacteria</taxon>
        <taxon>Bacillati</taxon>
        <taxon>Actinomycetota</taxon>
        <taxon>Actinomycetes</taxon>
        <taxon>Pseudonocardiales</taxon>
        <taxon>Pseudonocardiaceae</taxon>
        <taxon>Actinomycetospora</taxon>
    </lineage>
</organism>
<dbReference type="Pfam" id="PF00501">
    <property type="entry name" value="AMP-binding"/>
    <property type="match status" value="1"/>
</dbReference>
<dbReference type="InterPro" id="IPR020845">
    <property type="entry name" value="AMP-binding_CS"/>
</dbReference>
<gene>
    <name evidence="6" type="ORF">GCM10023200_56480</name>
</gene>
<evidence type="ECO:0000313" key="7">
    <source>
        <dbReference type="Proteomes" id="UP001500928"/>
    </source>
</evidence>
<dbReference type="PROSITE" id="PS00455">
    <property type="entry name" value="AMP_BINDING"/>
    <property type="match status" value="1"/>
</dbReference>
<proteinExistence type="inferred from homology"/>
<sequence>MTVTDGWRTWVPEHLSYPEVPVGALLDGAARRYGDRVAFRHHGRELSYTGLWRAACGLAHHLQQQRGVRPGDVVGVHLPNVLSFPIAYYGILLAGATFTPVSPQLPADGVAAQLADAGAVAVIGLQDTGSGVPFLPTDGVRVDGAGDAEHPPVVDIDPVVARAHLAYTGGTTGSPKGVVLTHANVVSNVLQYACHGSGARPVPGVAGDVGLEQVGPPEEWPIRLGEGVGIAVAPWFHAMGTIGGIGVAVVSGATSIVHERFDPVRLLTDVETHRATTVTGAPPLFHALLSHPEAAGRDLTSVRTVTSGAAPMPLALAHRISARMPEAVIVEGYGMTEATMGLTLGATARSAHRRVGTVGVPVPDTEIRIGSPDAPAAPGEAGEVWARGPQVMAGYLDRPEATAETLVDGWLRTGDIGVVGEDGQLEIVDRAKDMLLYKGYNVYPRELEELLVARPEVAQAAVVGRPDPAVGEEPVAVVVLAPGQEAGSGLGATLAAALDEQVAPYKRLRAVHVVDVLPVSAAGKVLKRELRDRLGGDLGAPVWRREQGGNAG</sequence>
<evidence type="ECO:0000256" key="1">
    <source>
        <dbReference type="ARBA" id="ARBA00006432"/>
    </source>
</evidence>
<dbReference type="Proteomes" id="UP001500928">
    <property type="component" value="Unassembled WGS sequence"/>
</dbReference>
<dbReference type="Pfam" id="PF13193">
    <property type="entry name" value="AMP-binding_C"/>
    <property type="match status" value="1"/>
</dbReference>
<feature type="region of interest" description="Disordered" evidence="3">
    <location>
        <begin position="362"/>
        <end position="381"/>
    </location>
</feature>
<keyword evidence="2" id="KW-0436">Ligase</keyword>
<dbReference type="Gene3D" id="3.40.50.12780">
    <property type="entry name" value="N-terminal domain of ligase-like"/>
    <property type="match status" value="1"/>
</dbReference>
<comment type="caution">
    <text evidence="6">The sequence shown here is derived from an EMBL/GenBank/DDBJ whole genome shotgun (WGS) entry which is preliminary data.</text>
</comment>
<dbReference type="EMBL" id="BAABHO010000075">
    <property type="protein sequence ID" value="GAA4811389.1"/>
    <property type="molecule type" value="Genomic_DNA"/>
</dbReference>
<evidence type="ECO:0000313" key="6">
    <source>
        <dbReference type="EMBL" id="GAA4811389.1"/>
    </source>
</evidence>
<evidence type="ECO:0000256" key="3">
    <source>
        <dbReference type="SAM" id="MobiDB-lite"/>
    </source>
</evidence>
<dbReference type="Gene3D" id="3.30.300.30">
    <property type="match status" value="1"/>
</dbReference>
<comment type="similarity">
    <text evidence="1">Belongs to the ATP-dependent AMP-binding enzyme family.</text>
</comment>
<evidence type="ECO:0000259" key="4">
    <source>
        <dbReference type="Pfam" id="PF00501"/>
    </source>
</evidence>
<name>A0ABP9CIV2_9PSEU</name>
<protein>
    <submittedName>
        <fullName evidence="6">AMP-binding protein</fullName>
    </submittedName>
</protein>
<dbReference type="InterPro" id="IPR045851">
    <property type="entry name" value="AMP-bd_C_sf"/>
</dbReference>
<dbReference type="PANTHER" id="PTHR24096:SF149">
    <property type="entry name" value="AMP-BINDING DOMAIN-CONTAINING PROTEIN-RELATED"/>
    <property type="match status" value="1"/>
</dbReference>
<dbReference type="PANTHER" id="PTHR24096">
    <property type="entry name" value="LONG-CHAIN-FATTY-ACID--COA LIGASE"/>
    <property type="match status" value="1"/>
</dbReference>
<accession>A0ABP9CIV2</accession>
<reference evidence="7" key="1">
    <citation type="journal article" date="2019" name="Int. J. Syst. Evol. Microbiol.">
        <title>The Global Catalogue of Microorganisms (GCM) 10K type strain sequencing project: providing services to taxonomists for standard genome sequencing and annotation.</title>
        <authorList>
            <consortium name="The Broad Institute Genomics Platform"/>
            <consortium name="The Broad Institute Genome Sequencing Center for Infectious Disease"/>
            <person name="Wu L."/>
            <person name="Ma J."/>
        </authorList>
    </citation>
    <scope>NUCLEOTIDE SEQUENCE [LARGE SCALE GENOMIC DNA]</scope>
    <source>
        <strain evidence="7">JCM 17979</strain>
    </source>
</reference>
<feature type="domain" description="AMP-binding enzyme C-terminal" evidence="5">
    <location>
        <begin position="446"/>
        <end position="524"/>
    </location>
</feature>
<feature type="domain" description="AMP-dependent synthetase/ligase" evidence="4">
    <location>
        <begin position="28"/>
        <end position="396"/>
    </location>
</feature>
<dbReference type="InterPro" id="IPR000873">
    <property type="entry name" value="AMP-dep_synth/lig_dom"/>
</dbReference>
<dbReference type="InterPro" id="IPR042099">
    <property type="entry name" value="ANL_N_sf"/>
</dbReference>
<dbReference type="InterPro" id="IPR025110">
    <property type="entry name" value="AMP-bd_C"/>
</dbReference>
<dbReference type="SUPFAM" id="SSF56801">
    <property type="entry name" value="Acetyl-CoA synthetase-like"/>
    <property type="match status" value="1"/>
</dbReference>
<keyword evidence="7" id="KW-1185">Reference proteome</keyword>
<evidence type="ECO:0000256" key="2">
    <source>
        <dbReference type="ARBA" id="ARBA00022598"/>
    </source>
</evidence>
<evidence type="ECO:0000259" key="5">
    <source>
        <dbReference type="Pfam" id="PF13193"/>
    </source>
</evidence>